<feature type="transmembrane region" description="Helical" evidence="1">
    <location>
        <begin position="90"/>
        <end position="110"/>
    </location>
</feature>
<name>A0ABS2P029_9BACI</name>
<protein>
    <recommendedName>
        <fullName evidence="4">Sporulation protein YqfD</fullName>
    </recommendedName>
</protein>
<proteinExistence type="predicted"/>
<dbReference type="RefSeq" id="WP_204415900.1">
    <property type="nucleotide sequence ID" value="NZ_JAFBED010000004.1"/>
</dbReference>
<evidence type="ECO:0000256" key="1">
    <source>
        <dbReference type="SAM" id="Phobius"/>
    </source>
</evidence>
<organism evidence="2 3">
    <name type="scientific">Sutcliffiella tianshenii</name>
    <dbReference type="NCBI Taxonomy" id="1463404"/>
    <lineage>
        <taxon>Bacteria</taxon>
        <taxon>Bacillati</taxon>
        <taxon>Bacillota</taxon>
        <taxon>Bacilli</taxon>
        <taxon>Bacillales</taxon>
        <taxon>Bacillaceae</taxon>
        <taxon>Sutcliffiella</taxon>
    </lineage>
</organism>
<gene>
    <name evidence="2" type="ORF">JOC95_002162</name>
</gene>
<accession>A0ABS2P029</accession>
<dbReference type="InterPro" id="IPR010690">
    <property type="entry name" value="YqfD"/>
</dbReference>
<dbReference type="NCBIfam" id="TIGR02876">
    <property type="entry name" value="spore_yqfD"/>
    <property type="match status" value="1"/>
</dbReference>
<keyword evidence="1" id="KW-1133">Transmembrane helix</keyword>
<evidence type="ECO:0000313" key="2">
    <source>
        <dbReference type="EMBL" id="MBM7620309.1"/>
    </source>
</evidence>
<dbReference type="EMBL" id="JAFBED010000004">
    <property type="protein sequence ID" value="MBM7620309.1"/>
    <property type="molecule type" value="Genomic_DNA"/>
</dbReference>
<dbReference type="Proteomes" id="UP000737402">
    <property type="component" value="Unassembled WGS sequence"/>
</dbReference>
<comment type="caution">
    <text evidence="2">The sequence shown here is derived from an EMBL/GenBank/DDBJ whole genome shotgun (WGS) entry which is preliminary data.</text>
</comment>
<keyword evidence="1" id="KW-0812">Transmembrane</keyword>
<evidence type="ECO:0000313" key="3">
    <source>
        <dbReference type="Proteomes" id="UP000737402"/>
    </source>
</evidence>
<reference evidence="2 3" key="1">
    <citation type="submission" date="2021-01" db="EMBL/GenBank/DDBJ databases">
        <title>Genomic Encyclopedia of Type Strains, Phase IV (KMG-IV): sequencing the most valuable type-strain genomes for metagenomic binning, comparative biology and taxonomic classification.</title>
        <authorList>
            <person name="Goeker M."/>
        </authorList>
    </citation>
    <scope>NUCLEOTIDE SEQUENCE [LARGE SCALE GENOMIC DNA]</scope>
    <source>
        <strain evidence="2 3">DSM 25879</strain>
    </source>
</reference>
<keyword evidence="1" id="KW-0472">Membrane</keyword>
<keyword evidence="3" id="KW-1185">Reference proteome</keyword>
<dbReference type="Pfam" id="PF06898">
    <property type="entry name" value="YqfD"/>
    <property type="match status" value="1"/>
</dbReference>
<evidence type="ECO:0008006" key="4">
    <source>
        <dbReference type="Google" id="ProtNLM"/>
    </source>
</evidence>
<dbReference type="PIRSF" id="PIRSF029895">
    <property type="entry name" value="SpoIV"/>
    <property type="match status" value="1"/>
</dbReference>
<sequence length="395" mass="45417">MKNQWMNFFSGSVKIIIHGRGVERFLNDCTRNGIQIWQVKKMGAEAYTCYILLKDVRTIRRLIKNQECKFRFLTRRGLPFLLQYSFRNSGIIAGIVLCLVTIFLLSNMVWSIEIKGANPATEHKIMQELDRLGVKKGKLQFFIKDVESIQRDLTDTISELTWIGVVLNGTSYHFEVVEKNEPEKIESLSPRNLVATKKAVVVNMFVEKGQPKVERNDHVQKGQLLISGIIGKEGNEKSIAAVGEVLGETWYQSEVKIPMKTILPVFTGEVYKKHYVKIGSVNIPIWGFFEPEYKQKKEYEAERPAYFFKWKLPISYVGKTIHESEMVERIFDEEEAVEEALVIGKKDLKKNLPEDATIIGEKVLHHETENGKVKVSIHYQVIENIVKIEPIIQGD</sequence>